<proteinExistence type="predicted"/>
<feature type="region of interest" description="Disordered" evidence="1">
    <location>
        <begin position="21"/>
        <end position="49"/>
    </location>
</feature>
<keyword evidence="3" id="KW-1185">Reference proteome</keyword>
<reference evidence="2 3" key="1">
    <citation type="submission" date="2016-11" db="EMBL/GenBank/DDBJ databases">
        <authorList>
            <person name="Jaros S."/>
            <person name="Januszkiewicz K."/>
            <person name="Wedrychowicz H."/>
        </authorList>
    </citation>
    <scope>NUCLEOTIDE SEQUENCE [LARGE SCALE GENOMIC DNA]</scope>
</reference>
<dbReference type="Proteomes" id="UP000249464">
    <property type="component" value="Unassembled WGS sequence"/>
</dbReference>
<organism evidence="2 3">
    <name type="scientific">Microbotryum silenes-dioicae</name>
    <dbReference type="NCBI Taxonomy" id="796604"/>
    <lineage>
        <taxon>Eukaryota</taxon>
        <taxon>Fungi</taxon>
        <taxon>Dikarya</taxon>
        <taxon>Basidiomycota</taxon>
        <taxon>Pucciniomycotina</taxon>
        <taxon>Microbotryomycetes</taxon>
        <taxon>Microbotryales</taxon>
        <taxon>Microbotryaceae</taxon>
        <taxon>Microbotryum</taxon>
    </lineage>
</organism>
<evidence type="ECO:0000313" key="3">
    <source>
        <dbReference type="Proteomes" id="UP000249464"/>
    </source>
</evidence>
<evidence type="ECO:0000313" key="2">
    <source>
        <dbReference type="EMBL" id="SGY82330.1"/>
    </source>
</evidence>
<evidence type="ECO:0000256" key="1">
    <source>
        <dbReference type="SAM" id="MobiDB-lite"/>
    </source>
</evidence>
<dbReference type="EMBL" id="FQNC01000049">
    <property type="protein sequence ID" value="SGY82330.1"/>
    <property type="molecule type" value="Genomic_DNA"/>
</dbReference>
<sequence length="49" mass="5214">MCAKIDGLRFAVEVAHLSLPSPSLVPARAPNPQPPSHHGSLHTHPPLMT</sequence>
<dbReference type="AlphaFoldDB" id="A0A2X0MHM3"/>
<name>A0A2X0MHM3_9BASI</name>
<gene>
    <name evidence="2" type="primary">BQ5605_C009g05561</name>
    <name evidence="2" type="ORF">BQ5605_C009G05561</name>
</gene>
<protein>
    <submittedName>
        <fullName evidence="2">BQ5605_C009g05561 protein</fullName>
    </submittedName>
</protein>
<accession>A0A2X0MHM3</accession>